<evidence type="ECO:0000256" key="5">
    <source>
        <dbReference type="ARBA" id="ARBA00023014"/>
    </source>
</evidence>
<dbReference type="AlphaFoldDB" id="A0A1E3X8R2"/>
<dbReference type="EMBL" id="MAYW01000082">
    <property type="protein sequence ID" value="ODS32008.1"/>
    <property type="molecule type" value="Genomic_DNA"/>
</dbReference>
<keyword evidence="3" id="KW-0479">Metal-binding</keyword>
<keyword evidence="2" id="KW-0949">S-adenosyl-L-methionine</keyword>
<feature type="domain" description="Radical SAM core" evidence="7">
    <location>
        <begin position="216"/>
        <end position="462"/>
    </location>
</feature>
<proteinExistence type="predicted"/>
<dbReference type="SUPFAM" id="SSF52242">
    <property type="entry name" value="Cobalamin (vitamin B12)-binding domain"/>
    <property type="match status" value="1"/>
</dbReference>
<evidence type="ECO:0000259" key="7">
    <source>
        <dbReference type="PROSITE" id="PS51918"/>
    </source>
</evidence>
<comment type="cofactor">
    <cofactor evidence="1">
        <name>[4Fe-4S] cluster</name>
        <dbReference type="ChEBI" id="CHEBI:49883"/>
    </cofactor>
</comment>
<evidence type="ECO:0000256" key="1">
    <source>
        <dbReference type="ARBA" id="ARBA00001966"/>
    </source>
</evidence>
<name>A0A1E3X8R2_9BACT</name>
<evidence type="ECO:0000256" key="4">
    <source>
        <dbReference type="ARBA" id="ARBA00023004"/>
    </source>
</evidence>
<dbReference type="PANTHER" id="PTHR43409">
    <property type="entry name" value="ANAEROBIC MAGNESIUM-PROTOPORPHYRIN IX MONOMETHYL ESTER CYCLASE-RELATED"/>
    <property type="match status" value="1"/>
</dbReference>
<dbReference type="SFLD" id="SFLDS00029">
    <property type="entry name" value="Radical_SAM"/>
    <property type="match status" value="1"/>
</dbReference>
<dbReference type="Gene3D" id="3.80.30.20">
    <property type="entry name" value="tm_1862 like domain"/>
    <property type="match status" value="1"/>
</dbReference>
<reference evidence="8 9" key="1">
    <citation type="submission" date="2016-07" db="EMBL/GenBank/DDBJ databases">
        <title>Draft genome of Scalindua rubra, obtained from a brine-seawater interface in the Red Sea, sheds light on salt adaptation in anammox bacteria.</title>
        <authorList>
            <person name="Speth D.R."/>
            <person name="Lagkouvardos I."/>
            <person name="Wang Y."/>
            <person name="Qian P.-Y."/>
            <person name="Dutilh B.E."/>
            <person name="Jetten M.S."/>
        </authorList>
    </citation>
    <scope>NUCLEOTIDE SEQUENCE [LARGE SCALE GENOMIC DNA]</scope>
    <source>
        <strain evidence="8">BSI-1</strain>
    </source>
</reference>
<dbReference type="CDD" id="cd02068">
    <property type="entry name" value="radical_SAM_B12_BD"/>
    <property type="match status" value="1"/>
</dbReference>
<dbReference type="PROSITE" id="PS51918">
    <property type="entry name" value="RADICAL_SAM"/>
    <property type="match status" value="1"/>
</dbReference>
<dbReference type="GO" id="GO:0003824">
    <property type="term" value="F:catalytic activity"/>
    <property type="evidence" value="ECO:0007669"/>
    <property type="project" value="InterPro"/>
</dbReference>
<dbReference type="CDD" id="cd01335">
    <property type="entry name" value="Radical_SAM"/>
    <property type="match status" value="1"/>
</dbReference>
<dbReference type="InterPro" id="IPR007197">
    <property type="entry name" value="rSAM"/>
</dbReference>
<dbReference type="InterPro" id="IPR058240">
    <property type="entry name" value="rSAM_sf"/>
</dbReference>
<keyword evidence="5" id="KW-0411">Iron-sulfur</keyword>
<dbReference type="SUPFAM" id="SSF102114">
    <property type="entry name" value="Radical SAM enzymes"/>
    <property type="match status" value="1"/>
</dbReference>
<dbReference type="SFLD" id="SFLDG01082">
    <property type="entry name" value="B12-binding_domain_containing"/>
    <property type="match status" value="1"/>
</dbReference>
<dbReference type="SMART" id="SM00729">
    <property type="entry name" value="Elp3"/>
    <property type="match status" value="1"/>
</dbReference>
<evidence type="ECO:0000259" key="6">
    <source>
        <dbReference type="PROSITE" id="PS51332"/>
    </source>
</evidence>
<dbReference type="InterPro" id="IPR036724">
    <property type="entry name" value="Cobalamin-bd_sf"/>
</dbReference>
<evidence type="ECO:0000313" key="8">
    <source>
        <dbReference type="EMBL" id="ODS32008.1"/>
    </source>
</evidence>
<dbReference type="InterPro" id="IPR034466">
    <property type="entry name" value="Methyltransferase_Class_B"/>
</dbReference>
<dbReference type="PROSITE" id="PS51332">
    <property type="entry name" value="B12_BINDING"/>
    <property type="match status" value="1"/>
</dbReference>
<dbReference type="InterPro" id="IPR006158">
    <property type="entry name" value="Cobalamin-bd"/>
</dbReference>
<evidence type="ECO:0000256" key="3">
    <source>
        <dbReference type="ARBA" id="ARBA00022723"/>
    </source>
</evidence>
<dbReference type="InterPro" id="IPR023404">
    <property type="entry name" value="rSAM_horseshoe"/>
</dbReference>
<feature type="domain" description="B12-binding" evidence="6">
    <location>
        <begin position="7"/>
        <end position="170"/>
    </location>
</feature>
<keyword evidence="4" id="KW-0408">Iron</keyword>
<evidence type="ECO:0000313" key="9">
    <source>
        <dbReference type="Proteomes" id="UP000094056"/>
    </source>
</evidence>
<dbReference type="GO" id="GO:0051539">
    <property type="term" value="F:4 iron, 4 sulfur cluster binding"/>
    <property type="evidence" value="ECO:0007669"/>
    <property type="project" value="UniProtKB-KW"/>
</dbReference>
<dbReference type="GO" id="GO:0031419">
    <property type="term" value="F:cobalamin binding"/>
    <property type="evidence" value="ECO:0007669"/>
    <property type="project" value="InterPro"/>
</dbReference>
<protein>
    <submittedName>
        <fullName evidence="8">Oxidoreductase</fullName>
    </submittedName>
</protein>
<dbReference type="PATRIC" id="fig|1872076.5.peg.3386"/>
<dbReference type="Gene3D" id="3.40.50.280">
    <property type="entry name" value="Cobalamin-binding domain"/>
    <property type="match status" value="1"/>
</dbReference>
<accession>A0A1E3X8R2</accession>
<comment type="caution">
    <text evidence="8">The sequence shown here is derived from an EMBL/GenBank/DDBJ whole genome shotgun (WGS) entry which is preliminary data.</text>
</comment>
<organism evidence="8 9">
    <name type="scientific">Candidatus Scalindua rubra</name>
    <dbReference type="NCBI Taxonomy" id="1872076"/>
    <lineage>
        <taxon>Bacteria</taxon>
        <taxon>Pseudomonadati</taxon>
        <taxon>Planctomycetota</taxon>
        <taxon>Candidatus Brocadiia</taxon>
        <taxon>Candidatus Brocadiales</taxon>
        <taxon>Candidatus Scalinduaceae</taxon>
        <taxon>Candidatus Scalindua</taxon>
    </lineage>
</organism>
<dbReference type="Pfam" id="PF02310">
    <property type="entry name" value="B12-binding"/>
    <property type="match status" value="1"/>
</dbReference>
<evidence type="ECO:0000256" key="2">
    <source>
        <dbReference type="ARBA" id="ARBA00022691"/>
    </source>
</evidence>
<dbReference type="GO" id="GO:0046872">
    <property type="term" value="F:metal ion binding"/>
    <property type="evidence" value="ECO:0007669"/>
    <property type="project" value="UniProtKB-KW"/>
</dbReference>
<sequence length="497" mass="57489">MKYSNFRILLIYANEPFTLLMPIGISSIAATLKKEGFNVKVFDTTFYRTDQKAGNIYRESSLQVRKVNYSDVGIKEREGKDLFKDFLKTVVEFKPNLIGLSTTEVTHELGIALLNLVANRGIIIMVGGVHTTFNPDEVLSEKCVDIICVGEGELAISELCKRIANGNDYFDIPNTWVKSNGRVYKNGYGELEDLTKLPPPDFEVFDSKRIYRQMGGVFYKMLPMEFSRGCIYNCTYCSAPAFATLFGGVGKWFRIKDLDQIFSEIGLGIEKYQVEYFYIVSETFLTMPRKVFDEFIKRYKKIRIPFWFNTRPETINEEVVNKLEEANCHRMSIGIECGNEKYRRSMLKRNISNEKIIAACKIVEKSTIQFSVNNIIGFPDETRETIFDTIKLNRAFVADSHTCSIFQPFGGTPLRQYCVEKQYIDQEFRVGNFYEPSLNMPSITKEEIKGLFKTFQLYIRCDEKDFEDIRKAEKDTEEGNETFKYYSTKLLSNNMNF</sequence>
<gene>
    <name evidence="8" type="ORF">SCARUB_02863</name>
</gene>
<dbReference type="Proteomes" id="UP000094056">
    <property type="component" value="Unassembled WGS sequence"/>
</dbReference>
<dbReference type="InterPro" id="IPR006638">
    <property type="entry name" value="Elp3/MiaA/NifB-like_rSAM"/>
</dbReference>
<dbReference type="Pfam" id="PF04055">
    <property type="entry name" value="Radical_SAM"/>
    <property type="match status" value="1"/>
</dbReference>
<dbReference type="SFLD" id="SFLDG01123">
    <property type="entry name" value="methyltransferase_(Class_B)"/>
    <property type="match status" value="1"/>
</dbReference>
<dbReference type="InterPro" id="IPR051198">
    <property type="entry name" value="BchE-like"/>
</dbReference>